<dbReference type="KEGG" id="snan:I6N98_13915"/>
<dbReference type="InterPro" id="IPR006108">
    <property type="entry name" value="3HC_DH_C"/>
</dbReference>
<evidence type="ECO:0000256" key="6">
    <source>
        <dbReference type="ARBA" id="ARBA00023002"/>
    </source>
</evidence>
<gene>
    <name evidence="16" type="ORF">I6N98_13915</name>
</gene>
<dbReference type="Pfam" id="PF00378">
    <property type="entry name" value="ECH_1"/>
    <property type="match status" value="1"/>
</dbReference>
<keyword evidence="7" id="KW-0520">NAD</keyword>
<dbReference type="CDD" id="cd06558">
    <property type="entry name" value="crotonase-like"/>
    <property type="match status" value="1"/>
</dbReference>
<dbReference type="UniPathway" id="UPA00659"/>
<keyword evidence="5" id="KW-0442">Lipid degradation</keyword>
<reference evidence="16 17" key="1">
    <citation type="submission" date="2020-12" db="EMBL/GenBank/DDBJ databases">
        <authorList>
            <person name="Shan Y."/>
        </authorList>
    </citation>
    <scope>NUCLEOTIDE SEQUENCE [LARGE SCALE GENOMIC DNA]</scope>
    <source>
        <strain evidence="17">csc3.9</strain>
    </source>
</reference>
<feature type="domain" description="3-hydroxyacyl-CoA dehydrogenase NAD binding" evidence="15">
    <location>
        <begin position="301"/>
        <end position="478"/>
    </location>
</feature>
<dbReference type="GO" id="GO:0004300">
    <property type="term" value="F:enoyl-CoA hydratase activity"/>
    <property type="evidence" value="ECO:0007669"/>
    <property type="project" value="UniProtKB-ARBA"/>
</dbReference>
<dbReference type="InterPro" id="IPR036291">
    <property type="entry name" value="NAD(P)-bd_dom_sf"/>
</dbReference>
<evidence type="ECO:0000256" key="1">
    <source>
        <dbReference type="ARBA" id="ARBA00004275"/>
    </source>
</evidence>
<keyword evidence="4" id="KW-0276">Fatty acid metabolism</keyword>
<evidence type="ECO:0000256" key="4">
    <source>
        <dbReference type="ARBA" id="ARBA00022832"/>
    </source>
</evidence>
<comment type="pathway">
    <text evidence="2">Lipid metabolism; fatty acid beta-oxidation.</text>
</comment>
<feature type="domain" description="3-hydroxyacyl-CoA dehydrogenase C-terminal" evidence="14">
    <location>
        <begin position="482"/>
        <end position="574"/>
    </location>
</feature>
<accession>A0A7T4UPC4</accession>
<keyword evidence="9" id="KW-0576">Peroxisome</keyword>
<keyword evidence="17" id="KW-1185">Reference proteome</keyword>
<keyword evidence="12" id="KW-0511">Multifunctional enzyme</keyword>
<dbReference type="InterPro" id="IPR001753">
    <property type="entry name" value="Enoyl-CoA_hydra/iso"/>
</dbReference>
<dbReference type="Proteomes" id="UP000596063">
    <property type="component" value="Chromosome"/>
</dbReference>
<dbReference type="GO" id="GO:0070403">
    <property type="term" value="F:NAD+ binding"/>
    <property type="evidence" value="ECO:0007669"/>
    <property type="project" value="InterPro"/>
</dbReference>
<dbReference type="InterPro" id="IPR006176">
    <property type="entry name" value="3-OHacyl-CoA_DH_NAD-bd"/>
</dbReference>
<evidence type="ECO:0000256" key="7">
    <source>
        <dbReference type="ARBA" id="ARBA00023027"/>
    </source>
</evidence>
<evidence type="ECO:0000256" key="5">
    <source>
        <dbReference type="ARBA" id="ARBA00022963"/>
    </source>
</evidence>
<evidence type="ECO:0000256" key="9">
    <source>
        <dbReference type="ARBA" id="ARBA00023140"/>
    </source>
</evidence>
<keyword evidence="11" id="KW-0456">Lyase</keyword>
<evidence type="ECO:0000313" key="16">
    <source>
        <dbReference type="EMBL" id="QQD17452.1"/>
    </source>
</evidence>
<dbReference type="GO" id="GO:0016853">
    <property type="term" value="F:isomerase activity"/>
    <property type="evidence" value="ECO:0007669"/>
    <property type="project" value="UniProtKB-KW"/>
</dbReference>
<dbReference type="AlphaFoldDB" id="A0A7T4UPC4"/>
<evidence type="ECO:0000259" key="15">
    <source>
        <dbReference type="Pfam" id="PF02737"/>
    </source>
</evidence>
<evidence type="ECO:0000256" key="12">
    <source>
        <dbReference type="ARBA" id="ARBA00023268"/>
    </source>
</evidence>
<dbReference type="FunFam" id="1.10.1040.50:FF:000006">
    <property type="entry name" value="Peroxisomal bifunctional enzyme"/>
    <property type="match status" value="1"/>
</dbReference>
<keyword evidence="10 16" id="KW-0413">Isomerase</keyword>
<dbReference type="SUPFAM" id="SSF48179">
    <property type="entry name" value="6-phosphogluconate dehydrogenase C-terminal domain-like"/>
    <property type="match status" value="2"/>
</dbReference>
<protein>
    <submittedName>
        <fullName evidence="16">Enoyl-CoA hydratase/isomerase family protein</fullName>
    </submittedName>
</protein>
<evidence type="ECO:0000256" key="8">
    <source>
        <dbReference type="ARBA" id="ARBA00023098"/>
    </source>
</evidence>
<dbReference type="Pfam" id="PF02737">
    <property type="entry name" value="3HCDH_N"/>
    <property type="match status" value="1"/>
</dbReference>
<evidence type="ECO:0000256" key="11">
    <source>
        <dbReference type="ARBA" id="ARBA00023239"/>
    </source>
</evidence>
<evidence type="ECO:0000256" key="3">
    <source>
        <dbReference type="ARBA" id="ARBA00011245"/>
    </source>
</evidence>
<dbReference type="Pfam" id="PF00725">
    <property type="entry name" value="3HCDH"/>
    <property type="match status" value="2"/>
</dbReference>
<dbReference type="EMBL" id="CP066167">
    <property type="protein sequence ID" value="QQD17452.1"/>
    <property type="molecule type" value="Genomic_DNA"/>
</dbReference>
<feature type="domain" description="3-hydroxyacyl-CoA dehydrogenase C-terminal" evidence="14">
    <location>
        <begin position="610"/>
        <end position="694"/>
    </location>
</feature>
<proteinExistence type="predicted"/>
<keyword evidence="6" id="KW-0560">Oxidoreductase</keyword>
<keyword evidence="8" id="KW-0443">Lipid metabolism</keyword>
<dbReference type="Gene3D" id="1.10.1040.50">
    <property type="match status" value="1"/>
</dbReference>
<dbReference type="RefSeq" id="WP_198568953.1">
    <property type="nucleotide sequence ID" value="NZ_CP066167.1"/>
</dbReference>
<dbReference type="PANTHER" id="PTHR23309:SF49">
    <property type="entry name" value="PEROXISOMAL BIFUNCTIONAL ENZYME"/>
    <property type="match status" value="1"/>
</dbReference>
<dbReference type="InterPro" id="IPR008927">
    <property type="entry name" value="6-PGluconate_DH-like_C_sf"/>
</dbReference>
<dbReference type="GO" id="GO:0003857">
    <property type="term" value="F:(3S)-3-hydroxyacyl-CoA dehydrogenase (NAD+) activity"/>
    <property type="evidence" value="ECO:0007669"/>
    <property type="project" value="UniProtKB-EC"/>
</dbReference>
<comment type="subcellular location">
    <subcellularLocation>
        <location evidence="1">Peroxisome</location>
    </subcellularLocation>
</comment>
<name>A0A7T4UPC4_9GAMM</name>
<comment type="subunit">
    <text evidence="3">Monomer.</text>
</comment>
<dbReference type="PANTHER" id="PTHR23309">
    <property type="entry name" value="3-HYDROXYACYL-COA DEHYROGENASE"/>
    <property type="match status" value="1"/>
</dbReference>
<dbReference type="Gene3D" id="3.40.50.720">
    <property type="entry name" value="NAD(P)-binding Rossmann-like Domain"/>
    <property type="match status" value="1"/>
</dbReference>
<dbReference type="InterPro" id="IPR029045">
    <property type="entry name" value="ClpP/crotonase-like_dom_sf"/>
</dbReference>
<evidence type="ECO:0000313" key="17">
    <source>
        <dbReference type="Proteomes" id="UP000596063"/>
    </source>
</evidence>
<evidence type="ECO:0000259" key="14">
    <source>
        <dbReference type="Pfam" id="PF00725"/>
    </source>
</evidence>
<evidence type="ECO:0000256" key="2">
    <source>
        <dbReference type="ARBA" id="ARBA00005005"/>
    </source>
</evidence>
<evidence type="ECO:0000256" key="10">
    <source>
        <dbReference type="ARBA" id="ARBA00023235"/>
    </source>
</evidence>
<comment type="catalytic activity">
    <reaction evidence="13">
        <text>a (3S)-3-hydroxyacyl-CoA + NAD(+) = a 3-oxoacyl-CoA + NADH + H(+)</text>
        <dbReference type="Rhea" id="RHEA:22432"/>
        <dbReference type="ChEBI" id="CHEBI:15378"/>
        <dbReference type="ChEBI" id="CHEBI:57318"/>
        <dbReference type="ChEBI" id="CHEBI:57540"/>
        <dbReference type="ChEBI" id="CHEBI:57945"/>
        <dbReference type="ChEBI" id="CHEBI:90726"/>
        <dbReference type="EC" id="1.1.1.35"/>
    </reaction>
</comment>
<evidence type="ECO:0000256" key="13">
    <source>
        <dbReference type="ARBA" id="ARBA00049556"/>
    </source>
</evidence>
<dbReference type="FunFam" id="3.40.50.720:FF:000009">
    <property type="entry name" value="Fatty oxidation complex, alpha subunit"/>
    <property type="match status" value="1"/>
</dbReference>
<organism evidence="16 17">
    <name type="scientific">Spongiibacter nanhainus</name>
    <dbReference type="NCBI Taxonomy" id="2794344"/>
    <lineage>
        <taxon>Bacteria</taxon>
        <taxon>Pseudomonadati</taxon>
        <taxon>Pseudomonadota</taxon>
        <taxon>Gammaproteobacteria</taxon>
        <taxon>Cellvibrionales</taxon>
        <taxon>Spongiibacteraceae</taxon>
        <taxon>Spongiibacter</taxon>
    </lineage>
</organism>
<sequence>MANENTVFEIESASYELFGGIAKVAISNPPINAISASVRRTILAALAKAEADNAALVLLYCQGNTYIAGADISEFGKPQAYPELPDVIAAIENSTIPVLVAMHGNALGGGLEIAMAGHYRAALTGTKLGLPEVNLGILPGSGGTQRLPRLVGAEKALSMILSGKPISTQDAKDSGLIDAVIEGEWPGAAIDYAGKLLASGPSPRRTGELSVANANAEIFAKAREKQSNSGNRLLAPNYIIDLVELASQSDIALGQQQERERFLECRASRGSQSLRHLFFAERTAAKPKGIDSDVKPRSIENVAVIGAGTMGGGIAMCFATAGYKVTLVELSEENLQRGLSTIGKNYQKGVDRGISSQSKADAALSRITGTTQMEDVASADLVVEATFESMEVKHSVFAKLDAHCKPGCIMATNTSYLDINEMAAATSRPQDVIGAHFFSPAHIMKLLEVVRADKTAPDAVKTLMQVAKRIGKTPVTVGVCYGFVGNRMLQKYARQAQLLLVEGATPKQIDSAIKEWGMAMGPLSVADLAGLDISYFSRRNQGIEVGSLPECSVPDELVDEKRLGRKTGAGFYQYDPDSGKQSEDPYVIEKIQAHAKKWGIPQRQISDEEIADRLILALVNEGAKILQEGIADRASDIDVVYVNGYGFPRWRGGPMFYAETYGLANAVARMRQFQEQTGDDFWQPAPLLCKAAESDAGTLEIGKIAD</sequence>
<dbReference type="SUPFAM" id="SSF52096">
    <property type="entry name" value="ClpP/crotonase"/>
    <property type="match status" value="1"/>
</dbReference>
<dbReference type="Gene3D" id="3.90.226.10">
    <property type="entry name" value="2-enoyl-CoA Hydratase, Chain A, domain 1"/>
    <property type="match status" value="1"/>
</dbReference>
<dbReference type="SUPFAM" id="SSF51735">
    <property type="entry name" value="NAD(P)-binding Rossmann-fold domains"/>
    <property type="match status" value="1"/>
</dbReference>
<dbReference type="GO" id="GO:0006635">
    <property type="term" value="P:fatty acid beta-oxidation"/>
    <property type="evidence" value="ECO:0007669"/>
    <property type="project" value="UniProtKB-UniPathway"/>
</dbReference>